<sequence>MLPPDAPGESQDVDMPDFSTAVIEEFGFRKRVRDRHSLTGGFTKDPLAAPVERPDDDDYAPRTKSATRRKRVYKPRKRKVEASEPTSDDEPAQDADMEAYFKGDLPRFDDRGNDLFCVCRRGDLGKWMIGCDGCDEWYHGDCVNISRDDEDLIDQFYCPRCQKNGDGTTVWKRKCRLQTCRKPASDSPVLDLDTAMSGRTKTGKASKYCSKDHGMAYFREKVAQALLRPGEIKAMVSHAPRVDEFKKLGDVAPVVEGIVTKDDRVRMAEMQSERDGLHESLRKLEARTVCLNSMHERALRVNTALKARKEKEICGLDERLSIQDRDLDTLVQSTGFMETLLGSNTDKLCTVLAKKCNRHAGWYAVKMDSYVKDEETLKGELARLREEDELIRLAAQRRVAA</sequence>
<proteinExistence type="predicted"/>
<evidence type="ECO:0000256" key="6">
    <source>
        <dbReference type="PROSITE-ProRule" id="PRU00146"/>
    </source>
</evidence>
<gene>
    <name evidence="9" type="ORF">TAPDE_003373</name>
</gene>
<feature type="region of interest" description="Disordered" evidence="7">
    <location>
        <begin position="38"/>
        <end position="94"/>
    </location>
</feature>
<name>R4XBP2_TAPDE</name>
<dbReference type="Proteomes" id="UP000013776">
    <property type="component" value="Unassembled WGS sequence"/>
</dbReference>
<evidence type="ECO:0000256" key="2">
    <source>
        <dbReference type="ARBA" id="ARBA00022723"/>
    </source>
</evidence>
<evidence type="ECO:0000256" key="7">
    <source>
        <dbReference type="SAM" id="MobiDB-lite"/>
    </source>
</evidence>
<dbReference type="GO" id="GO:0048188">
    <property type="term" value="C:Set1C/COMPASS complex"/>
    <property type="evidence" value="ECO:0007669"/>
    <property type="project" value="InterPro"/>
</dbReference>
<dbReference type="OrthoDB" id="436852at2759"/>
<dbReference type="InterPro" id="IPR013083">
    <property type="entry name" value="Znf_RING/FYVE/PHD"/>
</dbReference>
<dbReference type="Pfam" id="PF00628">
    <property type="entry name" value="PHD"/>
    <property type="match status" value="1"/>
</dbReference>
<feature type="domain" description="PHD-type" evidence="8">
    <location>
        <begin position="114"/>
        <end position="164"/>
    </location>
</feature>
<comment type="subcellular location">
    <subcellularLocation>
        <location evidence="1">Nucleus</location>
    </subcellularLocation>
</comment>
<dbReference type="PANTHER" id="PTHR46174">
    <property type="entry name" value="CXXC-TYPE ZINC FINGER PROTEIN 1"/>
    <property type="match status" value="1"/>
</dbReference>
<organism evidence="9 10">
    <name type="scientific">Taphrina deformans (strain PYCC 5710 / ATCC 11124 / CBS 356.35 / IMI 108563 / JCM 9778 / NBRC 8474)</name>
    <name type="common">Peach leaf curl fungus</name>
    <name type="synonym">Lalaria deformans</name>
    <dbReference type="NCBI Taxonomy" id="1097556"/>
    <lineage>
        <taxon>Eukaryota</taxon>
        <taxon>Fungi</taxon>
        <taxon>Dikarya</taxon>
        <taxon>Ascomycota</taxon>
        <taxon>Taphrinomycotina</taxon>
        <taxon>Taphrinomycetes</taxon>
        <taxon>Taphrinales</taxon>
        <taxon>Taphrinaceae</taxon>
        <taxon>Taphrina</taxon>
    </lineage>
</organism>
<dbReference type="InterPro" id="IPR001965">
    <property type="entry name" value="Znf_PHD"/>
</dbReference>
<evidence type="ECO:0000259" key="8">
    <source>
        <dbReference type="PROSITE" id="PS50016"/>
    </source>
</evidence>
<feature type="compositionally biased region" description="Basic residues" evidence="7">
    <location>
        <begin position="65"/>
        <end position="79"/>
    </location>
</feature>
<protein>
    <submittedName>
        <fullName evidence="9">Set1 complex component spp1</fullName>
    </submittedName>
</protein>
<evidence type="ECO:0000313" key="9">
    <source>
        <dbReference type="EMBL" id="CCG83208.1"/>
    </source>
</evidence>
<evidence type="ECO:0000256" key="1">
    <source>
        <dbReference type="ARBA" id="ARBA00004123"/>
    </source>
</evidence>
<keyword evidence="10" id="KW-1185">Reference proteome</keyword>
<dbReference type="VEuPathDB" id="FungiDB:TAPDE_003373"/>
<evidence type="ECO:0000256" key="3">
    <source>
        <dbReference type="ARBA" id="ARBA00022771"/>
    </source>
</evidence>
<dbReference type="PROSITE" id="PS50016">
    <property type="entry name" value="ZF_PHD_2"/>
    <property type="match status" value="1"/>
</dbReference>
<dbReference type="SMART" id="SM00249">
    <property type="entry name" value="PHD"/>
    <property type="match status" value="1"/>
</dbReference>
<dbReference type="InterPro" id="IPR019786">
    <property type="entry name" value="Zinc_finger_PHD-type_CS"/>
</dbReference>
<keyword evidence="5" id="KW-0539">Nucleus</keyword>
<keyword evidence="4" id="KW-0862">Zinc</keyword>
<dbReference type="AlphaFoldDB" id="R4XBP2"/>
<dbReference type="InterPro" id="IPR037869">
    <property type="entry name" value="Spp1/CFP1"/>
</dbReference>
<dbReference type="PROSITE" id="PS01359">
    <property type="entry name" value="ZF_PHD_1"/>
    <property type="match status" value="1"/>
</dbReference>
<keyword evidence="2" id="KW-0479">Metal-binding</keyword>
<keyword evidence="3 6" id="KW-0863">Zinc-finger</keyword>
<accession>R4XBP2</accession>
<dbReference type="GO" id="GO:0008270">
    <property type="term" value="F:zinc ion binding"/>
    <property type="evidence" value="ECO:0007669"/>
    <property type="project" value="UniProtKB-KW"/>
</dbReference>
<dbReference type="EMBL" id="CAHR02000130">
    <property type="protein sequence ID" value="CCG83208.1"/>
    <property type="molecule type" value="Genomic_DNA"/>
</dbReference>
<dbReference type="Gene3D" id="3.30.40.10">
    <property type="entry name" value="Zinc/RING finger domain, C3HC4 (zinc finger)"/>
    <property type="match status" value="1"/>
</dbReference>
<evidence type="ECO:0000256" key="4">
    <source>
        <dbReference type="ARBA" id="ARBA00022833"/>
    </source>
</evidence>
<reference evidence="9 10" key="1">
    <citation type="journal article" date="2013" name="MBio">
        <title>Genome sequencing of the plant pathogen Taphrina deformans, the causal agent of peach leaf curl.</title>
        <authorList>
            <person name="Cisse O.H."/>
            <person name="Almeida J.M.G.C.F."/>
            <person name="Fonseca A."/>
            <person name="Kumar A.A."/>
            <person name="Salojaervi J."/>
            <person name="Overmyer K."/>
            <person name="Hauser P.M."/>
            <person name="Pagni M."/>
        </authorList>
    </citation>
    <scope>NUCLEOTIDE SEQUENCE [LARGE SCALE GENOMIC DNA]</scope>
    <source>
        <strain evidence="10">PYCC 5710 / ATCC 11124 / CBS 356.35 / IMI 108563 / JCM 9778 / NBRC 8474</strain>
    </source>
</reference>
<evidence type="ECO:0000256" key="5">
    <source>
        <dbReference type="ARBA" id="ARBA00023242"/>
    </source>
</evidence>
<dbReference type="InterPro" id="IPR011011">
    <property type="entry name" value="Znf_FYVE_PHD"/>
</dbReference>
<dbReference type="eggNOG" id="KOG1632">
    <property type="taxonomic scope" value="Eukaryota"/>
</dbReference>
<dbReference type="SUPFAM" id="SSF57903">
    <property type="entry name" value="FYVE/PHD zinc finger"/>
    <property type="match status" value="1"/>
</dbReference>
<dbReference type="STRING" id="1097556.R4XBP2"/>
<dbReference type="InterPro" id="IPR019787">
    <property type="entry name" value="Znf_PHD-finger"/>
</dbReference>
<dbReference type="GO" id="GO:0045893">
    <property type="term" value="P:positive regulation of DNA-templated transcription"/>
    <property type="evidence" value="ECO:0007669"/>
    <property type="project" value="TreeGrafter"/>
</dbReference>
<evidence type="ECO:0000313" key="10">
    <source>
        <dbReference type="Proteomes" id="UP000013776"/>
    </source>
</evidence>
<comment type="caution">
    <text evidence="9">The sequence shown here is derived from an EMBL/GenBank/DDBJ whole genome shotgun (WGS) entry which is preliminary data.</text>
</comment>
<dbReference type="PANTHER" id="PTHR46174:SF1">
    <property type="entry name" value="CXXC-TYPE ZINC FINGER PROTEIN 1"/>
    <property type="match status" value="1"/>
</dbReference>